<dbReference type="SMART" id="SM00564">
    <property type="entry name" value="PQQ"/>
    <property type="match status" value="2"/>
</dbReference>
<protein>
    <submittedName>
        <fullName evidence="2">Quinon protein alcohol dehydrogenase-like superfamily</fullName>
    </submittedName>
</protein>
<dbReference type="EMBL" id="QKYT01000501">
    <property type="protein sequence ID" value="RIA84332.1"/>
    <property type="molecule type" value="Genomic_DNA"/>
</dbReference>
<proteinExistence type="predicted"/>
<dbReference type="Pfam" id="PF13360">
    <property type="entry name" value="PQQ_2"/>
    <property type="match status" value="1"/>
</dbReference>
<feature type="domain" description="Pyrrolo-quinoline quinone repeat" evidence="1">
    <location>
        <begin position="15"/>
        <end position="172"/>
    </location>
</feature>
<feature type="non-terminal residue" evidence="2">
    <location>
        <position position="1"/>
    </location>
</feature>
<gene>
    <name evidence="2" type="ORF">C1645_784349</name>
</gene>
<dbReference type="InterPro" id="IPR011047">
    <property type="entry name" value="Quinoprotein_ADH-like_sf"/>
</dbReference>
<dbReference type="AlphaFoldDB" id="A0A397SFL4"/>
<evidence type="ECO:0000313" key="2">
    <source>
        <dbReference type="EMBL" id="RIA84332.1"/>
    </source>
</evidence>
<evidence type="ECO:0000313" key="3">
    <source>
        <dbReference type="Proteomes" id="UP000265703"/>
    </source>
</evidence>
<dbReference type="Proteomes" id="UP000265703">
    <property type="component" value="Unassembled WGS sequence"/>
</dbReference>
<accession>A0A397SFL4</accession>
<keyword evidence="3" id="KW-1185">Reference proteome</keyword>
<reference evidence="2 3" key="1">
    <citation type="submission" date="2018-06" db="EMBL/GenBank/DDBJ databases">
        <title>Comparative genomics reveals the genomic features of Rhizophagus irregularis, R. cerebriforme, R. diaphanum and Gigaspora rosea, and their symbiotic lifestyle signature.</title>
        <authorList>
            <person name="Morin E."/>
            <person name="San Clemente H."/>
            <person name="Chen E.C.H."/>
            <person name="De La Providencia I."/>
            <person name="Hainaut M."/>
            <person name="Kuo A."/>
            <person name="Kohler A."/>
            <person name="Murat C."/>
            <person name="Tang N."/>
            <person name="Roy S."/>
            <person name="Loubradou J."/>
            <person name="Henrissat B."/>
            <person name="Grigoriev I.V."/>
            <person name="Corradi N."/>
            <person name="Roux C."/>
            <person name="Martin F.M."/>
        </authorList>
    </citation>
    <scope>NUCLEOTIDE SEQUENCE [LARGE SCALE GENOMIC DNA]</scope>
    <source>
        <strain evidence="2 3">DAOM 227022</strain>
    </source>
</reference>
<dbReference type="OrthoDB" id="408177at2759"/>
<evidence type="ECO:0000259" key="1">
    <source>
        <dbReference type="Pfam" id="PF13360"/>
    </source>
</evidence>
<dbReference type="InterPro" id="IPR018391">
    <property type="entry name" value="PQQ_b-propeller_rpt"/>
</dbReference>
<dbReference type="InterPro" id="IPR015943">
    <property type="entry name" value="WD40/YVTN_repeat-like_dom_sf"/>
</dbReference>
<dbReference type="SUPFAM" id="SSF50998">
    <property type="entry name" value="Quinoprotein alcohol dehydrogenase-like"/>
    <property type="match status" value="1"/>
</dbReference>
<dbReference type="PANTHER" id="PTHR34512:SF30">
    <property type="entry name" value="OUTER MEMBRANE PROTEIN ASSEMBLY FACTOR BAMB"/>
    <property type="match status" value="1"/>
</dbReference>
<dbReference type="PANTHER" id="PTHR34512">
    <property type="entry name" value="CELL SURFACE PROTEIN"/>
    <property type="match status" value="1"/>
</dbReference>
<name>A0A397SFL4_9GLOM</name>
<dbReference type="Gene3D" id="2.130.10.10">
    <property type="entry name" value="YVTN repeat-like/Quinoprotein amine dehydrogenase"/>
    <property type="match status" value="1"/>
</dbReference>
<comment type="caution">
    <text evidence="2">The sequence shown here is derived from an EMBL/GenBank/DDBJ whole genome shotgun (WGS) entry which is preliminary data.</text>
</comment>
<organism evidence="2 3">
    <name type="scientific">Glomus cerebriforme</name>
    <dbReference type="NCBI Taxonomy" id="658196"/>
    <lineage>
        <taxon>Eukaryota</taxon>
        <taxon>Fungi</taxon>
        <taxon>Fungi incertae sedis</taxon>
        <taxon>Mucoromycota</taxon>
        <taxon>Glomeromycotina</taxon>
        <taxon>Glomeromycetes</taxon>
        <taxon>Glomerales</taxon>
        <taxon>Glomeraceae</taxon>
        <taxon>Glomus</taxon>
    </lineage>
</organism>
<sequence length="223" mass="24012">MTISVENLLVCSTAGKIYALNKTDGSQIWKSDLSGIHDGVASLFVSSDKVYIGMNGFLVALNLVDGMEVWRNSLAGMGYNEVSLLVTTPNPEEGTSSGVQNAVVIVASYGKVCGLTSDSGDILWKNGLKDGGYDLPSIILDSSDTVLVGCGKKLYKINIRNGKTIWQKKISKCLFGCSYVTMATNQSSLQNSFMHAGFCNNPIAQHSIKDKEEKKYGAFLAIM</sequence>
<dbReference type="InterPro" id="IPR002372">
    <property type="entry name" value="PQQ_rpt_dom"/>
</dbReference>